<evidence type="ECO:0000313" key="4">
    <source>
        <dbReference type="Proteomes" id="UP001259572"/>
    </source>
</evidence>
<dbReference type="Gene3D" id="1.10.630.10">
    <property type="entry name" value="Cytochrome P450"/>
    <property type="match status" value="1"/>
</dbReference>
<keyword evidence="2" id="KW-0479">Metal-binding</keyword>
<reference evidence="3 4" key="1">
    <citation type="submission" date="2023-05" db="EMBL/GenBank/DDBJ databases">
        <authorList>
            <person name="Guo Y."/>
        </authorList>
    </citation>
    <scope>NUCLEOTIDE SEQUENCE [LARGE SCALE GENOMIC DNA]</scope>
    <source>
        <strain evidence="3 4">GR2756</strain>
    </source>
</reference>
<accession>A0ABU3QAV3</accession>
<comment type="caution">
    <text evidence="3">The sequence shown here is derived from an EMBL/GenBank/DDBJ whole genome shotgun (WGS) entry which is preliminary data.</text>
</comment>
<keyword evidence="2" id="KW-0408">Iron</keyword>
<evidence type="ECO:0000256" key="2">
    <source>
        <dbReference type="RuleBase" id="RU000461"/>
    </source>
</evidence>
<keyword evidence="4" id="KW-1185">Reference proteome</keyword>
<dbReference type="Proteomes" id="UP001259572">
    <property type="component" value="Unassembled WGS sequence"/>
</dbReference>
<dbReference type="InterPro" id="IPR002397">
    <property type="entry name" value="Cyt_P450_B"/>
</dbReference>
<keyword evidence="2" id="KW-0349">Heme</keyword>
<dbReference type="PANTHER" id="PTHR46696">
    <property type="entry name" value="P450, PUTATIVE (EUROFUNG)-RELATED"/>
    <property type="match status" value="1"/>
</dbReference>
<dbReference type="PROSITE" id="PS00086">
    <property type="entry name" value="CYTOCHROME_P450"/>
    <property type="match status" value="1"/>
</dbReference>
<dbReference type="SUPFAM" id="SSF48264">
    <property type="entry name" value="Cytochrome P450"/>
    <property type="match status" value="1"/>
</dbReference>
<sequence length="400" mass="44056">MEAAVIASDVPVLDEDPFAIDVILRPYAFQEAVREIGPISFVEKYGSYAVGRYDDVRKVLTDWESFTSAAGAGLSNIRKPGAWREPGPIVEADPPDHTDVRRVVTKIISPAVIRGWKSTFEAAASQLVDRICQSRAVDGAKDIAEHFVLNVFPPALGLHVHIENLVTIGDYNFNALGPKNELFLRSQEKLEAISDWYTASQTREGVIPGSFAEMLFDAEDAGELKPGVAGGLARTFLRGGMDTTISGIGSSLMFLARDPDLWTHLRSDRGRLKLVFEEALRLESPIQSYFRTTTKPVEFGGHRLEPDTKLQLFIGAANRDPRKWPNPDQFDISRSPAGHLSFGHGIHLCVGQMIARMEAESVLNALLDKVERLELAGEPTHRPLNTLRTLEALPLAIVPA</sequence>
<name>A0ABU3QAV3_9SPHN</name>
<dbReference type="InterPro" id="IPR001128">
    <property type="entry name" value="Cyt_P450"/>
</dbReference>
<evidence type="ECO:0000313" key="3">
    <source>
        <dbReference type="EMBL" id="MDT9600532.1"/>
    </source>
</evidence>
<evidence type="ECO:0000256" key="1">
    <source>
        <dbReference type="ARBA" id="ARBA00010617"/>
    </source>
</evidence>
<keyword evidence="2" id="KW-0560">Oxidoreductase</keyword>
<dbReference type="InterPro" id="IPR017972">
    <property type="entry name" value="Cyt_P450_CS"/>
</dbReference>
<dbReference type="EMBL" id="JAVUPU010000009">
    <property type="protein sequence ID" value="MDT9600532.1"/>
    <property type="molecule type" value="Genomic_DNA"/>
</dbReference>
<dbReference type="PANTHER" id="PTHR46696:SF1">
    <property type="entry name" value="CYTOCHROME P450 YJIB-RELATED"/>
    <property type="match status" value="1"/>
</dbReference>
<protein>
    <submittedName>
        <fullName evidence="3">Cytochrome P450</fullName>
    </submittedName>
</protein>
<gene>
    <name evidence="3" type="ORF">RQX22_16350</name>
</gene>
<keyword evidence="2" id="KW-0503">Monooxygenase</keyword>
<dbReference type="PRINTS" id="PR00385">
    <property type="entry name" value="P450"/>
</dbReference>
<dbReference type="PRINTS" id="PR00359">
    <property type="entry name" value="BP450"/>
</dbReference>
<proteinExistence type="inferred from homology"/>
<dbReference type="Pfam" id="PF00067">
    <property type="entry name" value="p450"/>
    <property type="match status" value="1"/>
</dbReference>
<dbReference type="RefSeq" id="WP_315727786.1">
    <property type="nucleotide sequence ID" value="NZ_JAVUPU010000009.1"/>
</dbReference>
<organism evidence="3 4">
    <name type="scientific">Sphingosinicella rhizophila</name>
    <dbReference type="NCBI Taxonomy" id="3050082"/>
    <lineage>
        <taxon>Bacteria</taxon>
        <taxon>Pseudomonadati</taxon>
        <taxon>Pseudomonadota</taxon>
        <taxon>Alphaproteobacteria</taxon>
        <taxon>Sphingomonadales</taxon>
        <taxon>Sphingosinicellaceae</taxon>
        <taxon>Sphingosinicella</taxon>
    </lineage>
</organism>
<dbReference type="InterPro" id="IPR036396">
    <property type="entry name" value="Cyt_P450_sf"/>
</dbReference>
<comment type="similarity">
    <text evidence="1 2">Belongs to the cytochrome P450 family.</text>
</comment>